<dbReference type="GO" id="GO:0016020">
    <property type="term" value="C:membrane"/>
    <property type="evidence" value="ECO:0007669"/>
    <property type="project" value="TreeGrafter"/>
</dbReference>
<dbReference type="EMBL" id="UOEM01000083">
    <property type="protein sequence ID" value="VAW15269.1"/>
    <property type="molecule type" value="Genomic_DNA"/>
</dbReference>
<organism evidence="3">
    <name type="scientific">hydrothermal vent metagenome</name>
    <dbReference type="NCBI Taxonomy" id="652676"/>
    <lineage>
        <taxon>unclassified sequences</taxon>
        <taxon>metagenomes</taxon>
        <taxon>ecological metagenomes</taxon>
    </lineage>
</organism>
<dbReference type="AlphaFoldDB" id="A0A3B0TSP9"/>
<dbReference type="PANTHER" id="PTHR44196">
    <property type="entry name" value="DEHYDROGENASE/REDUCTASE SDR FAMILY MEMBER 7B"/>
    <property type="match status" value="1"/>
</dbReference>
<comment type="similarity">
    <text evidence="1">Belongs to the short-chain dehydrogenases/reductases (SDR) family.</text>
</comment>
<evidence type="ECO:0000313" key="3">
    <source>
        <dbReference type="EMBL" id="VAW15269.1"/>
    </source>
</evidence>
<dbReference type="InterPro" id="IPR036291">
    <property type="entry name" value="NAD(P)-bd_dom_sf"/>
</dbReference>
<dbReference type="Pfam" id="PF00106">
    <property type="entry name" value="adh_short"/>
    <property type="match status" value="1"/>
</dbReference>
<gene>
    <name evidence="3" type="ORF">MNBD_ALPHA09-91</name>
</gene>
<reference evidence="3" key="1">
    <citation type="submission" date="2018-06" db="EMBL/GenBank/DDBJ databases">
        <authorList>
            <person name="Zhirakovskaya E."/>
        </authorList>
    </citation>
    <scope>NUCLEOTIDE SEQUENCE</scope>
</reference>
<dbReference type="PRINTS" id="PR00080">
    <property type="entry name" value="SDRFAMILY"/>
</dbReference>
<accession>A0A3B0TSP9</accession>
<dbReference type="Gene3D" id="3.40.50.720">
    <property type="entry name" value="NAD(P)-binding Rossmann-like Domain"/>
    <property type="match status" value="1"/>
</dbReference>
<dbReference type="PANTHER" id="PTHR44196:SF2">
    <property type="entry name" value="SHORT-CHAIN DEHYDROGENASE-RELATED"/>
    <property type="match status" value="1"/>
</dbReference>
<evidence type="ECO:0000256" key="2">
    <source>
        <dbReference type="ARBA" id="ARBA00023002"/>
    </source>
</evidence>
<name>A0A3B0TSP9_9ZZZZ</name>
<dbReference type="EC" id="1.1.1.100" evidence="3"/>
<keyword evidence="2 3" id="KW-0560">Oxidoreductase</keyword>
<sequence length="264" mass="27461">MGEDASGNVVLVTGASGGIGAALAAEFAAAGHDLFLVARRENVLADLAATLGEKHGVTVDVLALDLVQRDAGARLEADIARRALSVDVLVNNAGFGLTGPAVRLDRQAQLEMMDLNMRVLVELTLRFLPAMVARGRGGVLNVGSIAGFQPGPYMAGYYASKAFVGAYTAALATECHAAGVRFTNLAPGPVATGFAARAGMERAPLFRRMQVQDAATVARAGYKGFAAGKRLVIPGFANRFAIIAGRLVPGRLRDAAIAYIVNPR</sequence>
<protein>
    <submittedName>
        <fullName evidence="3">3-oxoacyl-[acyl-carrier protein] reductase</fullName>
        <ecNumber evidence="3">1.1.1.100</ecNumber>
    </submittedName>
</protein>
<proteinExistence type="inferred from homology"/>
<dbReference type="PRINTS" id="PR00081">
    <property type="entry name" value="GDHRDH"/>
</dbReference>
<dbReference type="SUPFAM" id="SSF51735">
    <property type="entry name" value="NAD(P)-binding Rossmann-fold domains"/>
    <property type="match status" value="1"/>
</dbReference>
<evidence type="ECO:0000256" key="1">
    <source>
        <dbReference type="ARBA" id="ARBA00006484"/>
    </source>
</evidence>
<dbReference type="InterPro" id="IPR002347">
    <property type="entry name" value="SDR_fam"/>
</dbReference>
<dbReference type="GO" id="GO:0004316">
    <property type="term" value="F:3-oxoacyl-[acyl-carrier-protein] reductase (NADPH) activity"/>
    <property type="evidence" value="ECO:0007669"/>
    <property type="project" value="UniProtKB-EC"/>
</dbReference>
<dbReference type="PIRSF" id="PIRSF000126">
    <property type="entry name" value="11-beta-HSD1"/>
    <property type="match status" value="1"/>
</dbReference>